<gene>
    <name evidence="2" type="ORF">L5515_018997</name>
</gene>
<dbReference type="PROSITE" id="PS50181">
    <property type="entry name" value="FBOX"/>
    <property type="match status" value="1"/>
</dbReference>
<proteinExistence type="predicted"/>
<dbReference type="InterPro" id="IPR001810">
    <property type="entry name" value="F-box_dom"/>
</dbReference>
<dbReference type="Pfam" id="PF00646">
    <property type="entry name" value="F-box"/>
    <property type="match status" value="1"/>
</dbReference>
<dbReference type="AlphaFoldDB" id="A0AAE9FNF9"/>
<organism evidence="2 3">
    <name type="scientific">Caenorhabditis briggsae</name>
    <dbReference type="NCBI Taxonomy" id="6238"/>
    <lineage>
        <taxon>Eukaryota</taxon>
        <taxon>Metazoa</taxon>
        <taxon>Ecdysozoa</taxon>
        <taxon>Nematoda</taxon>
        <taxon>Chromadorea</taxon>
        <taxon>Rhabditida</taxon>
        <taxon>Rhabditina</taxon>
        <taxon>Rhabditomorpha</taxon>
        <taxon>Rhabditoidea</taxon>
        <taxon>Rhabditidae</taxon>
        <taxon>Peloderinae</taxon>
        <taxon>Caenorhabditis</taxon>
    </lineage>
</organism>
<evidence type="ECO:0000313" key="3">
    <source>
        <dbReference type="Proteomes" id="UP000829354"/>
    </source>
</evidence>
<dbReference type="EMBL" id="CP092625">
    <property type="protein sequence ID" value="UMM43525.1"/>
    <property type="molecule type" value="Genomic_DNA"/>
</dbReference>
<accession>A0AAE9FNF9</accession>
<feature type="domain" description="F-box" evidence="1">
    <location>
        <begin position="27"/>
        <end position="76"/>
    </location>
</feature>
<dbReference type="Proteomes" id="UP000829354">
    <property type="component" value="Chromosome X"/>
</dbReference>
<evidence type="ECO:0000259" key="1">
    <source>
        <dbReference type="PROSITE" id="PS50181"/>
    </source>
</evidence>
<protein>
    <recommendedName>
        <fullName evidence="1">F-box domain-containing protein</fullName>
    </recommendedName>
</protein>
<reference evidence="2 3" key="1">
    <citation type="submission" date="2022-04" db="EMBL/GenBank/DDBJ databases">
        <title>Chromosome-level reference genomes for two strains of Caenorhabditis briggsae: an improved platform for comparative genomics.</title>
        <authorList>
            <person name="Stevens L."/>
            <person name="Andersen E."/>
        </authorList>
    </citation>
    <scope>NUCLEOTIDE SEQUENCE [LARGE SCALE GENOMIC DNA]</scope>
    <source>
        <strain evidence="2">VX34</strain>
        <tissue evidence="2">Whole-organism</tissue>
    </source>
</reference>
<name>A0AAE9FNF9_CAEBR</name>
<dbReference type="PANTHER" id="PTHR21503">
    <property type="entry name" value="F-BOX-CONTAINING HYPOTHETICAL PROTEIN C.ELEGANS"/>
    <property type="match status" value="1"/>
</dbReference>
<sequence>MSKNAQENGKIKRIKEAVKEEKDAIQKFPMLKLPDLVRETVIRLMDPVEIFDFSQISKRMHRTAKRSVRHNTYHLHLQAGQLYQAALYPPTYPEVPAEPARFRVQQLDDDTARAPTNNGIKFSYISGDSVSNENMVDLMQTYQCSHTLRFYGRLNEFEIDPLPLKATDLRIDHSHWMTVENVL</sequence>
<keyword evidence="3" id="KW-1185">Reference proteome</keyword>
<evidence type="ECO:0000313" key="2">
    <source>
        <dbReference type="EMBL" id="UMM43525.1"/>
    </source>
</evidence>
<dbReference type="PANTHER" id="PTHR21503:SF8">
    <property type="entry name" value="F-BOX ASSOCIATED DOMAIN-CONTAINING PROTEIN-RELATED"/>
    <property type="match status" value="1"/>
</dbReference>